<accession>A0ABN1ZNN1</accession>
<evidence type="ECO:0000256" key="5">
    <source>
        <dbReference type="ARBA" id="ARBA00022989"/>
    </source>
</evidence>
<feature type="domain" description="ABC transmembrane type-1" evidence="9">
    <location>
        <begin position="21"/>
        <end position="289"/>
    </location>
</feature>
<dbReference type="InterPro" id="IPR003439">
    <property type="entry name" value="ABC_transporter-like_ATP-bd"/>
</dbReference>
<reference evidence="10 11" key="1">
    <citation type="journal article" date="2019" name="Int. J. Syst. Evol. Microbiol.">
        <title>The Global Catalogue of Microorganisms (GCM) 10K type strain sequencing project: providing services to taxonomists for standard genome sequencing and annotation.</title>
        <authorList>
            <consortium name="The Broad Institute Genomics Platform"/>
            <consortium name="The Broad Institute Genome Sequencing Center for Infectious Disease"/>
            <person name="Wu L."/>
            <person name="Ma J."/>
        </authorList>
    </citation>
    <scope>NUCLEOTIDE SEQUENCE [LARGE SCALE GENOMIC DNA]</scope>
    <source>
        <strain evidence="10 11">JCM 15933</strain>
    </source>
</reference>
<dbReference type="Gene3D" id="1.20.1560.10">
    <property type="entry name" value="ABC transporter type 1, transmembrane domain"/>
    <property type="match status" value="1"/>
</dbReference>
<evidence type="ECO:0000256" key="2">
    <source>
        <dbReference type="ARBA" id="ARBA00022692"/>
    </source>
</evidence>
<dbReference type="RefSeq" id="WP_344500150.1">
    <property type="nucleotide sequence ID" value="NZ_BAAAQD010000001.1"/>
</dbReference>
<sequence length="566" mass="58395">MPNVYRLIAQDLLRHHPGRTAVGLLGLAASIGFGLAAPMALATVIDSMSGRGPAARPVLVLALVLAGALAGSALASRASADRASATTARHRGAAFTAALRRPPYDAGFPDGELLARCSSDAETPARIANIVLGSAVTSVGGLVAFVLLCTIDWRSAVVVAAELAVSWFVVRAFLRGSAEPEAGYRAARGALADLLVDAHRGARTIAALGTHDRELRRVLAPLADLRAAGRLSWRAQRDVGWRMGLLDPLLNAVVLAVAGLSAVAGRLGPGSVLAVLLYSQLTLMVLEQVDSLAAGVRALAGTRRLAELLAAPPPDPGGTARLPSGPGRLTFDRVRLDGRGGDVSCTIPAGAHVAVVGPSGSGKSRLVALVGRHADPDAGRVLLDGHDLRTVPADDVRAAVAYAFEEPNLFGATLGAAIAAGSDLRDEDVMRAARLARADAFVRRLPAGYDTPPGDAPLSGGERQRLGLARAFAQPARVLVLDDATSSLDTATAAEVAHAVRDAWHGRTTLVVTHRAATAAAADLVLWLDAGRVRGYAPHRALWSAPGYRALFGAVEHDPVPQGSAA</sequence>
<keyword evidence="5 7" id="KW-1133">Transmembrane helix</keyword>
<feature type="transmembrane region" description="Helical" evidence="7">
    <location>
        <begin position="20"/>
        <end position="45"/>
    </location>
</feature>
<keyword evidence="11" id="KW-1185">Reference proteome</keyword>
<feature type="transmembrane region" description="Helical" evidence="7">
    <location>
        <begin position="57"/>
        <end position="75"/>
    </location>
</feature>
<organism evidence="10 11">
    <name type="scientific">Dactylosporangium maewongense</name>
    <dbReference type="NCBI Taxonomy" id="634393"/>
    <lineage>
        <taxon>Bacteria</taxon>
        <taxon>Bacillati</taxon>
        <taxon>Actinomycetota</taxon>
        <taxon>Actinomycetes</taxon>
        <taxon>Micromonosporales</taxon>
        <taxon>Micromonosporaceae</taxon>
        <taxon>Dactylosporangium</taxon>
    </lineage>
</organism>
<keyword evidence="2 7" id="KW-0812">Transmembrane</keyword>
<evidence type="ECO:0000313" key="10">
    <source>
        <dbReference type="EMBL" id="GAA1501510.1"/>
    </source>
</evidence>
<evidence type="ECO:0000256" key="4">
    <source>
        <dbReference type="ARBA" id="ARBA00022840"/>
    </source>
</evidence>
<dbReference type="SUPFAM" id="SSF52540">
    <property type="entry name" value="P-loop containing nucleoside triphosphate hydrolases"/>
    <property type="match status" value="1"/>
</dbReference>
<comment type="caution">
    <text evidence="10">The sequence shown here is derived from an EMBL/GenBank/DDBJ whole genome shotgun (WGS) entry which is preliminary data.</text>
</comment>
<name>A0ABN1ZNN1_9ACTN</name>
<evidence type="ECO:0000259" key="9">
    <source>
        <dbReference type="PROSITE" id="PS50929"/>
    </source>
</evidence>
<dbReference type="Proteomes" id="UP001501470">
    <property type="component" value="Unassembled WGS sequence"/>
</dbReference>
<feature type="transmembrane region" description="Helical" evidence="7">
    <location>
        <begin position="127"/>
        <end position="149"/>
    </location>
</feature>
<dbReference type="PROSITE" id="PS00211">
    <property type="entry name" value="ABC_TRANSPORTER_1"/>
    <property type="match status" value="1"/>
</dbReference>
<dbReference type="PROSITE" id="PS50893">
    <property type="entry name" value="ABC_TRANSPORTER_2"/>
    <property type="match status" value="1"/>
</dbReference>
<dbReference type="InterPro" id="IPR003593">
    <property type="entry name" value="AAA+_ATPase"/>
</dbReference>
<dbReference type="PROSITE" id="PS50929">
    <property type="entry name" value="ABC_TM1F"/>
    <property type="match status" value="1"/>
</dbReference>
<comment type="subcellular location">
    <subcellularLocation>
        <location evidence="1">Cell membrane</location>
        <topology evidence="1">Multi-pass membrane protein</topology>
    </subcellularLocation>
</comment>
<evidence type="ECO:0000256" key="1">
    <source>
        <dbReference type="ARBA" id="ARBA00004651"/>
    </source>
</evidence>
<evidence type="ECO:0000256" key="6">
    <source>
        <dbReference type="ARBA" id="ARBA00023136"/>
    </source>
</evidence>
<keyword evidence="6 7" id="KW-0472">Membrane</keyword>
<protein>
    <submittedName>
        <fullName evidence="10">ABC transporter ATP-binding protein</fullName>
    </submittedName>
</protein>
<dbReference type="GO" id="GO:0005524">
    <property type="term" value="F:ATP binding"/>
    <property type="evidence" value="ECO:0007669"/>
    <property type="project" value="UniProtKB-KW"/>
</dbReference>
<evidence type="ECO:0000259" key="8">
    <source>
        <dbReference type="PROSITE" id="PS50893"/>
    </source>
</evidence>
<feature type="domain" description="ABC transporter" evidence="8">
    <location>
        <begin position="303"/>
        <end position="555"/>
    </location>
</feature>
<proteinExistence type="predicted"/>
<dbReference type="Gene3D" id="3.40.50.300">
    <property type="entry name" value="P-loop containing nucleotide triphosphate hydrolases"/>
    <property type="match status" value="1"/>
</dbReference>
<dbReference type="Pfam" id="PF00664">
    <property type="entry name" value="ABC_membrane"/>
    <property type="match status" value="1"/>
</dbReference>
<keyword evidence="3" id="KW-0547">Nucleotide-binding</keyword>
<dbReference type="InterPro" id="IPR027417">
    <property type="entry name" value="P-loop_NTPase"/>
</dbReference>
<dbReference type="SMART" id="SM00382">
    <property type="entry name" value="AAA"/>
    <property type="match status" value="1"/>
</dbReference>
<dbReference type="InterPro" id="IPR036640">
    <property type="entry name" value="ABC1_TM_sf"/>
</dbReference>
<dbReference type="SUPFAM" id="SSF90123">
    <property type="entry name" value="ABC transporter transmembrane region"/>
    <property type="match status" value="1"/>
</dbReference>
<dbReference type="InterPro" id="IPR017871">
    <property type="entry name" value="ABC_transporter-like_CS"/>
</dbReference>
<dbReference type="PANTHER" id="PTHR24221">
    <property type="entry name" value="ATP-BINDING CASSETTE SUB-FAMILY B"/>
    <property type="match status" value="1"/>
</dbReference>
<dbReference type="EMBL" id="BAAAQD010000001">
    <property type="protein sequence ID" value="GAA1501510.1"/>
    <property type="molecule type" value="Genomic_DNA"/>
</dbReference>
<evidence type="ECO:0000313" key="11">
    <source>
        <dbReference type="Proteomes" id="UP001501470"/>
    </source>
</evidence>
<evidence type="ECO:0000256" key="3">
    <source>
        <dbReference type="ARBA" id="ARBA00022741"/>
    </source>
</evidence>
<keyword evidence="4 10" id="KW-0067">ATP-binding</keyword>
<dbReference type="InterPro" id="IPR011527">
    <property type="entry name" value="ABC1_TM_dom"/>
</dbReference>
<dbReference type="Pfam" id="PF00005">
    <property type="entry name" value="ABC_tran"/>
    <property type="match status" value="1"/>
</dbReference>
<dbReference type="InterPro" id="IPR039421">
    <property type="entry name" value="Type_1_exporter"/>
</dbReference>
<evidence type="ECO:0000256" key="7">
    <source>
        <dbReference type="SAM" id="Phobius"/>
    </source>
</evidence>
<gene>
    <name evidence="10" type="ORF">GCM10009827_011240</name>
</gene>
<dbReference type="PANTHER" id="PTHR24221:SF654">
    <property type="entry name" value="ATP-BINDING CASSETTE SUB-FAMILY B MEMBER 6"/>
    <property type="match status" value="1"/>
</dbReference>